<evidence type="ECO:0000313" key="2">
    <source>
        <dbReference type="EMBL" id="RPB02417.1"/>
    </source>
</evidence>
<feature type="compositionally biased region" description="Basic and acidic residues" evidence="1">
    <location>
        <begin position="953"/>
        <end position="971"/>
    </location>
</feature>
<reference evidence="2 3" key="1">
    <citation type="journal article" date="2018" name="Nat. Ecol. Evol.">
        <title>Pezizomycetes genomes reveal the molecular basis of ectomycorrhizal truffle lifestyle.</title>
        <authorList>
            <person name="Murat C."/>
            <person name="Payen T."/>
            <person name="Noel B."/>
            <person name="Kuo A."/>
            <person name="Morin E."/>
            <person name="Chen J."/>
            <person name="Kohler A."/>
            <person name="Krizsan K."/>
            <person name="Balestrini R."/>
            <person name="Da Silva C."/>
            <person name="Montanini B."/>
            <person name="Hainaut M."/>
            <person name="Levati E."/>
            <person name="Barry K.W."/>
            <person name="Belfiori B."/>
            <person name="Cichocki N."/>
            <person name="Clum A."/>
            <person name="Dockter R.B."/>
            <person name="Fauchery L."/>
            <person name="Guy J."/>
            <person name="Iotti M."/>
            <person name="Le Tacon F."/>
            <person name="Lindquist E.A."/>
            <person name="Lipzen A."/>
            <person name="Malagnac F."/>
            <person name="Mello A."/>
            <person name="Molinier V."/>
            <person name="Miyauchi S."/>
            <person name="Poulain J."/>
            <person name="Riccioni C."/>
            <person name="Rubini A."/>
            <person name="Sitrit Y."/>
            <person name="Splivallo R."/>
            <person name="Traeger S."/>
            <person name="Wang M."/>
            <person name="Zifcakova L."/>
            <person name="Wipf D."/>
            <person name="Zambonelli A."/>
            <person name="Paolocci F."/>
            <person name="Nowrousian M."/>
            <person name="Ottonello S."/>
            <person name="Baldrian P."/>
            <person name="Spatafora J.W."/>
            <person name="Henrissat B."/>
            <person name="Nagy L.G."/>
            <person name="Aury J.M."/>
            <person name="Wincker P."/>
            <person name="Grigoriev I.V."/>
            <person name="Bonfante P."/>
            <person name="Martin F.M."/>
        </authorList>
    </citation>
    <scope>NUCLEOTIDE SEQUENCE [LARGE SCALE GENOMIC DNA]</scope>
    <source>
        <strain evidence="2 3">120613-1</strain>
    </source>
</reference>
<dbReference type="EMBL" id="ML120368">
    <property type="protein sequence ID" value="RPB02417.1"/>
    <property type="molecule type" value="Genomic_DNA"/>
</dbReference>
<gene>
    <name evidence="2" type="ORF">L873DRAFT_1787777</name>
</gene>
<organism evidence="2 3">
    <name type="scientific">Choiromyces venosus 120613-1</name>
    <dbReference type="NCBI Taxonomy" id="1336337"/>
    <lineage>
        <taxon>Eukaryota</taxon>
        <taxon>Fungi</taxon>
        <taxon>Dikarya</taxon>
        <taxon>Ascomycota</taxon>
        <taxon>Pezizomycotina</taxon>
        <taxon>Pezizomycetes</taxon>
        <taxon>Pezizales</taxon>
        <taxon>Tuberaceae</taxon>
        <taxon>Choiromyces</taxon>
    </lineage>
</organism>
<keyword evidence="3" id="KW-1185">Reference proteome</keyword>
<dbReference type="AlphaFoldDB" id="A0A3N4JW39"/>
<evidence type="ECO:0000256" key="1">
    <source>
        <dbReference type="SAM" id="MobiDB-lite"/>
    </source>
</evidence>
<accession>A0A3N4JW39</accession>
<dbReference type="Proteomes" id="UP000276215">
    <property type="component" value="Unassembled WGS sequence"/>
</dbReference>
<dbReference type="OrthoDB" id="5424917at2759"/>
<sequence length="984" mass="111466">MSDDPGSWVRSFPARKKFPDTVLRSKQKKKPDGFTYKLGQSPFESICCHNTILYTLLPLLPTPTLVSLFFVSRLTKRLLTDLGSMFQNLAFLPESDPVEWDKREGFDRPPKYLHCLLGRQFVNFLSPIENGTYDEQVSKETFELWLNETLHGTEAMSDDGLDQKQKAAKYHFYNRLRGGHLYKMITNLPIGRGLTTLIIDGTSADTRSLSLILPRMEGTLRGVSAKWCKHIECYFWSEWIMEAMYKNRPFALKWLSIYGSGNVPRSDFRWDVHPDQLTPLRPNSREPKIPEEAPINLKEWKRKPNLFANLMPFEFHHANTMALITPQNLTPDSSRSFLNASRQALKVERESFKNSDLPTEFWTPPHSSMLNDPHPLIALFAVARFKGIMLDISYCMNGRRCWSFISSEEYLAEEGDYLPEWDDPIAGSPITDAFLNAMRRLAFDDEGPDVGHDTLNTHCVAEIGRRRKMGGRACSNCGLWEDKYSSRLQRGTTPVKNIGGVLTGDSIGIGRISVGNLCVECISNMTCISCNAYANPTPRLKIYWLCRTYSFVTRFFCGSCLFRVTPELPRIPTAVEFPHLGFLSIICTEGAHGPYCQVCAEKHLEVCGQCDEEVCTTCLNPGGLDIVTNMFGCEPEVQENCSFSVLASTVRYGNYGGWDEMMPEKNYFDYSDCESEVGSETSFMDVSDKNENKDEVKLKQSMLYNRQLRWLAQHQGENQVENQKEVKMGDAADDMVGNMAENSSQSSSSSSSIIPSEWFHKCLGFLGFLPIDPESEDIREMFEDPRIIVAIRVSEKCTACGDLYCTECLTYDMGVNPTVPAATGYRSCAGNCGARLCPGCLDEPEFSNSWCPGTCFEWLCSMCTRKKGDVRFMCHPGSRRNKQRWDKGGFSRSYWYACMSSEKAHFHTTPETEFPGGGDVKAGLEETNSHNDPHDESEETNSHNDYQAEPEESNIHDGDEPKEPDSYDKYYDGSGETDSEEEEY</sequence>
<name>A0A3N4JW39_9PEZI</name>
<feature type="compositionally biased region" description="Basic and acidic residues" evidence="1">
    <location>
        <begin position="922"/>
        <end position="934"/>
    </location>
</feature>
<feature type="compositionally biased region" description="Acidic residues" evidence="1">
    <location>
        <begin position="975"/>
        <end position="984"/>
    </location>
</feature>
<protein>
    <submittedName>
        <fullName evidence="2">Uncharacterized protein</fullName>
    </submittedName>
</protein>
<evidence type="ECO:0000313" key="3">
    <source>
        <dbReference type="Proteomes" id="UP000276215"/>
    </source>
</evidence>
<proteinExistence type="predicted"/>
<feature type="region of interest" description="Disordered" evidence="1">
    <location>
        <begin position="908"/>
        <end position="984"/>
    </location>
</feature>